<accession>B8M7F6</accession>
<dbReference type="GO" id="GO:0060090">
    <property type="term" value="F:molecular adaptor activity"/>
    <property type="evidence" value="ECO:0007669"/>
    <property type="project" value="InterPro"/>
</dbReference>
<evidence type="ECO:0000256" key="1">
    <source>
        <dbReference type="ARBA" id="ARBA00004496"/>
    </source>
</evidence>
<evidence type="ECO:0000256" key="4">
    <source>
        <dbReference type="ARBA" id="ARBA00022942"/>
    </source>
</evidence>
<evidence type="ECO:0000259" key="6">
    <source>
        <dbReference type="Pfam" id="PF24492"/>
    </source>
</evidence>
<evidence type="ECO:0000256" key="2">
    <source>
        <dbReference type="ARBA" id="ARBA00022490"/>
    </source>
</evidence>
<dbReference type="GO" id="GO:0043248">
    <property type="term" value="P:proteasome assembly"/>
    <property type="evidence" value="ECO:0007669"/>
    <property type="project" value="InterPro"/>
</dbReference>
<dbReference type="PANTHER" id="PTHR23346">
    <property type="entry name" value="TRANSLATIONAL ACTIVATOR GCN1-RELATED"/>
    <property type="match status" value="1"/>
</dbReference>
<dbReference type="InterPro" id="IPR011989">
    <property type="entry name" value="ARM-like"/>
</dbReference>
<keyword evidence="4 7" id="KW-0647">Proteasome</keyword>
<feature type="domain" description="Proteasome component Ecm29 N-terminal" evidence="5">
    <location>
        <begin position="19"/>
        <end position="536"/>
    </location>
</feature>
<dbReference type="STRING" id="441959.B8M7F6"/>
<dbReference type="GO" id="GO:0036503">
    <property type="term" value="P:ERAD pathway"/>
    <property type="evidence" value="ECO:0007669"/>
    <property type="project" value="TreeGrafter"/>
</dbReference>
<feature type="domain" description="Proteasome adapter and scaffold protein ECM29 HEAT-repeat" evidence="6">
    <location>
        <begin position="1306"/>
        <end position="1467"/>
    </location>
</feature>
<evidence type="ECO:0000259" key="5">
    <source>
        <dbReference type="Pfam" id="PF13001"/>
    </source>
</evidence>
<keyword evidence="3" id="KW-0677">Repeat</keyword>
<dbReference type="GO" id="GO:0000502">
    <property type="term" value="C:proteasome complex"/>
    <property type="evidence" value="ECO:0007669"/>
    <property type="project" value="UniProtKB-KW"/>
</dbReference>
<dbReference type="GO" id="GO:0005634">
    <property type="term" value="C:nucleus"/>
    <property type="evidence" value="ECO:0007669"/>
    <property type="project" value="TreeGrafter"/>
</dbReference>
<evidence type="ECO:0000256" key="3">
    <source>
        <dbReference type="ARBA" id="ARBA00022737"/>
    </source>
</evidence>
<dbReference type="Proteomes" id="UP000001745">
    <property type="component" value="Unassembled WGS sequence"/>
</dbReference>
<name>B8M7F6_TALSN</name>
<gene>
    <name evidence="7" type="ORF">TSTA_036020</name>
</gene>
<dbReference type="InterPro" id="IPR024372">
    <property type="entry name" value="Ecm29_N"/>
</dbReference>
<dbReference type="RefSeq" id="XP_002480810.1">
    <property type="nucleotide sequence ID" value="XM_002480765.1"/>
</dbReference>
<sequence>MSSGAAPAESPEARELSLVSKVELRIALADSDEKLQKLLQTYLAPLLLKLASEHLTVRNKVIAVCQHINLRIKPQSIQLPITALLKQFKEQSSQLIRHFDLIYIQQGIDCLDASARVELLPAALEGISQLDVTSAQTASVFNLILRLLPLLRLPPKDSPEDRKLREKLSLSEADTRSLAFWLGKLLLLSQATKDACTCPGLSPSEYTFLNKSASFDKTWNPTIQGGLNLTETKYFVASFLASGAFDNSGRFLPAVILSADSNSRLSDIGDDILKRFNPDLENAETVEQLYKLYFGTSGSDAALPARLPLQVKILSFLGKSVKATTYTEEISKLLDEGLFSSMAQSAQGLQASKLKSQIFTFITWAVRMGAPSDLRVIALRAVVGLRQFVESQGWPDPGVSGQRLSQTDVGLRGLAYESIGVLSPKISSGGGLDYIDMDLLRWLFSSLASDASAAEIYVSIEQALGSILNSCTGNLPEGVQSELGSFLECQMRSQPGTESSLTGYPIARSTHYTAVRYANRCLPYWDLTARWIDFLAIASTSHATREVIEEGKKGLHPYWYRMLNPVRGTPSSTKTEDLPQYKFPSFQQAAQLLVKLSDSDLSQSNVRGVIAPAIRFCKNLLVWEALSKTQAPINIDQDWEYKLETLLRSDTQMRNVVRNIIARQPDSIMTIWLNSALNGVIVSAGSQSTDCGRDFIDIASLSSNQVVATVTSRAPSILQRISSTNDHVLQRIAARIFGILASHTSVTETDCQQVFSELLDTSMAWKGAAGEAANKVRGAVLSAAYLLSRLAYRRRVSVIHEAHIGQYISLVIEILDHSRDLQLSETVQVTIGQLALSQVLKYGTLSQSSKWKIIQTKLEEHAKKEQENAINALGQLALVVLHDGGGDQSAFNEIMTSLHALHEIRKPEVQFPVGESLSTAAAGWASKSLTGEFDVDETALEAKIPTTILSELADKLIADCKASKPSLRKASAIWALCLVKDCGELEGVQQRLRAFQSAFTSLLADRDEVVQETGSRGLSLVYEMGDQDLRDDLVRDLIGSFTGNGANLGGKVTGDTELFEPGALPTGEGKSITTYKDIMNLASEVGDPSLVYRFMSLASNNAIWSSRAAFGRFGLSNVLSDSSVSGYLARNPKIYPKLYRYRFDPNPNVQRSMNDIWQALVKDPTALLDTQFDSIMDDLLASIVAGREWRVRQASCAAIADLLQGRPIEKYDKYLNDILSKAFKVMDDIKESVRTAALRLCQVITNILIRTLEVGDTDSKRAKAMLEHIIPFLLGHDGMESSAQEVQGYAISTLVQIIKKSPSSLLRPFMAQILEKFLSSLSSLEPQAVNYIHLNADKYGLTGQEIDKMRLSSIRMSPMMESIERYLLDGLDESTMKEVASRLEVVLRTAVGLPSKVGCSRVLALLSGKPLLFGPYADRFIQLLTKHVLDRNETVSVSYSASIGYLIRLASDERVLETITFTKSLYFNSEETSQRTVSGEILHSMSKLSSDRFSTFATAALPFVFVAKQDTDEQTREIFERTWQDNVGGPRAVALYLKEITAIISERLESSNWTIKHSACLATADAVTSIGKSLDQPTPEIIWPILEKAVGGKTWEGKEKVLKAFVKFTENSRAFWQSRGDVSQQMKVIIIREAKRNNVAYRPHALNALADFAEIRPDLDLLSDAINIVEPIVDDLIDSENVKMDIDGDRSKALENETLAACTGCLVRCINPTGNVPESDQLKSVIKCIEFCLQGNKRQVLDNLYSGLQSVFDRIGDELSKQAVDRSALQQQLQVLGNGLLFVEIDPSIESLRLKRARVAEKFIKVASQGTQGTSEVEAGARALTDSQRQRMELWLASERAESIQQILKSALQQL</sequence>
<dbReference type="PhylomeDB" id="B8M7F6"/>
<protein>
    <submittedName>
        <fullName evidence="7">Proteasome component (Ecm29), putative</fullName>
    </submittedName>
</protein>
<evidence type="ECO:0000313" key="7">
    <source>
        <dbReference type="EMBL" id="EED20376.1"/>
    </source>
</evidence>
<dbReference type="Gene3D" id="1.25.10.10">
    <property type="entry name" value="Leucine-rich Repeat Variant"/>
    <property type="match status" value="3"/>
</dbReference>
<dbReference type="FunCoup" id="B8M7F6">
    <property type="interactions" value="1014"/>
</dbReference>
<reference evidence="8" key="1">
    <citation type="journal article" date="2015" name="Genome Announc.">
        <title>Genome sequence of the AIDS-associated pathogen Penicillium marneffei (ATCC18224) and its near taxonomic relative Talaromyces stipitatus (ATCC10500).</title>
        <authorList>
            <person name="Nierman W.C."/>
            <person name="Fedorova-Abrams N.D."/>
            <person name="Andrianopoulos A."/>
        </authorList>
    </citation>
    <scope>NUCLEOTIDE SEQUENCE [LARGE SCALE GENOMIC DNA]</scope>
    <source>
        <strain evidence="8">ATCC 10500 / CBS 375.48 / QM 6759 / NRRL 1006</strain>
    </source>
</reference>
<dbReference type="InterPro" id="IPR016024">
    <property type="entry name" value="ARM-type_fold"/>
</dbReference>
<dbReference type="PANTHER" id="PTHR23346:SF19">
    <property type="entry name" value="PROTEASOME ADAPTER AND SCAFFOLD PROTEIN ECM29"/>
    <property type="match status" value="1"/>
</dbReference>
<dbReference type="Pfam" id="PF24492">
    <property type="entry name" value="HEAT_ECM29"/>
    <property type="match status" value="1"/>
</dbReference>
<dbReference type="SUPFAM" id="SSF48371">
    <property type="entry name" value="ARM repeat"/>
    <property type="match status" value="2"/>
</dbReference>
<keyword evidence="2" id="KW-0963">Cytoplasm</keyword>
<comment type="subcellular location">
    <subcellularLocation>
        <location evidence="1">Cytoplasm</location>
    </subcellularLocation>
</comment>
<dbReference type="GeneID" id="8101873"/>
<dbReference type="Pfam" id="PF23731">
    <property type="entry name" value="ARM_ECM29_C"/>
    <property type="match status" value="1"/>
</dbReference>
<dbReference type="InParanoid" id="B8M7F6"/>
<organism evidence="7 8">
    <name type="scientific">Talaromyces stipitatus (strain ATCC 10500 / CBS 375.48 / QM 6759 / NRRL 1006)</name>
    <name type="common">Penicillium stipitatum</name>
    <dbReference type="NCBI Taxonomy" id="441959"/>
    <lineage>
        <taxon>Eukaryota</taxon>
        <taxon>Fungi</taxon>
        <taxon>Dikarya</taxon>
        <taxon>Ascomycota</taxon>
        <taxon>Pezizomycotina</taxon>
        <taxon>Eurotiomycetes</taxon>
        <taxon>Eurotiomycetidae</taxon>
        <taxon>Eurotiales</taxon>
        <taxon>Trichocomaceae</taxon>
        <taxon>Talaromyces</taxon>
        <taxon>Talaromyces sect. Talaromyces</taxon>
    </lineage>
</organism>
<dbReference type="EMBL" id="EQ962654">
    <property type="protein sequence ID" value="EED20376.1"/>
    <property type="molecule type" value="Genomic_DNA"/>
</dbReference>
<dbReference type="VEuPathDB" id="FungiDB:TSTA_036020"/>
<evidence type="ECO:0000313" key="8">
    <source>
        <dbReference type="Proteomes" id="UP000001745"/>
    </source>
</evidence>
<dbReference type="eggNOG" id="KOG0915">
    <property type="taxonomic scope" value="Eukaryota"/>
</dbReference>
<dbReference type="OrthoDB" id="16066at2759"/>
<dbReference type="Pfam" id="PF13001">
    <property type="entry name" value="ECM29_N"/>
    <property type="match status" value="1"/>
</dbReference>
<proteinExistence type="predicted"/>
<dbReference type="HOGENOM" id="CLU_000880_1_0_1"/>
<keyword evidence="8" id="KW-1185">Reference proteome</keyword>
<dbReference type="OMA" id="CRIKDIE"/>
<dbReference type="GO" id="GO:0005737">
    <property type="term" value="C:cytoplasm"/>
    <property type="evidence" value="ECO:0007669"/>
    <property type="project" value="UniProtKB-SubCell"/>
</dbReference>
<dbReference type="InterPro" id="IPR055443">
    <property type="entry name" value="HEAT_ECM29"/>
</dbReference>